<dbReference type="CDD" id="cd09021">
    <property type="entry name" value="Aldose_epim_Ec_YphB"/>
    <property type="match status" value="1"/>
</dbReference>
<keyword evidence="2" id="KW-1185">Reference proteome</keyword>
<organism evidence="1 2">
    <name type="scientific">Uliginosibacterium aquaticum</name>
    <dbReference type="NCBI Taxonomy" id="2731212"/>
    <lineage>
        <taxon>Bacteria</taxon>
        <taxon>Pseudomonadati</taxon>
        <taxon>Pseudomonadota</taxon>
        <taxon>Betaproteobacteria</taxon>
        <taxon>Rhodocyclales</taxon>
        <taxon>Zoogloeaceae</taxon>
        <taxon>Uliginosibacterium</taxon>
    </lineage>
</organism>
<gene>
    <name evidence="1" type="ORF">HJ583_013300</name>
</gene>
<proteinExistence type="predicted"/>
<dbReference type="InterPro" id="IPR014718">
    <property type="entry name" value="GH-type_carb-bd"/>
</dbReference>
<sequence length="299" mass="33932">MPGSLITLENDHQRLGLLPSLGGSAAFWDVRRDERDSPWCPIWRPYAPSGSRRIIANFPLVPWSNRLPGGGFELNGRFYPVHNPLPENPMPSHGTGWRQRWLVTRISASEIEMSMETRQAEDAPFHYQARQRYQIDGTQMHMHLEVTHLGKEPLPYGLGFHPYILRAPGLRLRFGAAGYWPASEGLPHEHAEALPAEWNFNQLREIGSGLIDHNFHGCDGRMTMERPDIDLRLDWQTTQPAGLDTAILYRPAHDEWFCYEPVTHITAAHSRAGMPGLRLLGQGESMALEVVQTLSRIQP</sequence>
<dbReference type="SUPFAM" id="SSF74650">
    <property type="entry name" value="Galactose mutarotase-like"/>
    <property type="match status" value="1"/>
</dbReference>
<dbReference type="Pfam" id="PF01263">
    <property type="entry name" value="Aldose_epim"/>
    <property type="match status" value="1"/>
</dbReference>
<dbReference type="Gene3D" id="2.70.98.10">
    <property type="match status" value="1"/>
</dbReference>
<evidence type="ECO:0000313" key="2">
    <source>
        <dbReference type="Proteomes" id="UP000778523"/>
    </source>
</evidence>
<protein>
    <submittedName>
        <fullName evidence="1">Aldose 1-epimerase</fullName>
    </submittedName>
</protein>
<dbReference type="RefSeq" id="WP_170022366.1">
    <property type="nucleotide sequence ID" value="NZ_JABCSC020000003.1"/>
</dbReference>
<dbReference type="EMBL" id="JABCSC020000003">
    <property type="protein sequence ID" value="NSL56011.1"/>
    <property type="molecule type" value="Genomic_DNA"/>
</dbReference>
<dbReference type="InterPro" id="IPR011013">
    <property type="entry name" value="Gal_mutarotase_sf_dom"/>
</dbReference>
<accession>A0ABX2IGS7</accession>
<reference evidence="1 2" key="1">
    <citation type="submission" date="2020-06" db="EMBL/GenBank/DDBJ databases">
        <title>Draft genome of Uliginosibacterium sp. IMCC34675.</title>
        <authorList>
            <person name="Song J."/>
        </authorList>
    </citation>
    <scope>NUCLEOTIDE SEQUENCE [LARGE SCALE GENOMIC DNA]</scope>
    <source>
        <strain evidence="1 2">IMCC34675</strain>
    </source>
</reference>
<comment type="caution">
    <text evidence="1">The sequence shown here is derived from an EMBL/GenBank/DDBJ whole genome shotgun (WGS) entry which is preliminary data.</text>
</comment>
<evidence type="ECO:0000313" key="1">
    <source>
        <dbReference type="EMBL" id="NSL56011.1"/>
    </source>
</evidence>
<name>A0ABX2IGS7_9RHOO</name>
<dbReference type="Proteomes" id="UP000778523">
    <property type="component" value="Unassembled WGS sequence"/>
</dbReference>
<dbReference type="InterPro" id="IPR008183">
    <property type="entry name" value="Aldose_1/G6P_1-epimerase"/>
</dbReference>